<reference evidence="1" key="1">
    <citation type="submission" date="2020-05" db="EMBL/GenBank/DDBJ databases">
        <authorList>
            <person name="Chiriac C."/>
            <person name="Salcher M."/>
            <person name="Ghai R."/>
            <person name="Kavagutti S V."/>
        </authorList>
    </citation>
    <scope>NUCLEOTIDE SEQUENCE</scope>
</reference>
<dbReference type="AlphaFoldDB" id="A0A6J7NYS4"/>
<accession>A0A6J7NYS4</accession>
<dbReference type="EMBL" id="CAFBPD010000012">
    <property type="protein sequence ID" value="CAB4997848.1"/>
    <property type="molecule type" value="Genomic_DNA"/>
</dbReference>
<sequence length="51" mass="5308">MVQAASSAVSDVLHEAGQWAIDADRGEDPTLDAVPLRAAEFDVLNANPSEG</sequence>
<proteinExistence type="predicted"/>
<protein>
    <submittedName>
        <fullName evidence="1">Unannotated protein</fullName>
    </submittedName>
</protein>
<organism evidence="1">
    <name type="scientific">freshwater metagenome</name>
    <dbReference type="NCBI Taxonomy" id="449393"/>
    <lineage>
        <taxon>unclassified sequences</taxon>
        <taxon>metagenomes</taxon>
        <taxon>ecological metagenomes</taxon>
    </lineage>
</organism>
<gene>
    <name evidence="1" type="ORF">UFOPK4061_00118</name>
</gene>
<name>A0A6J7NYS4_9ZZZZ</name>
<evidence type="ECO:0000313" key="1">
    <source>
        <dbReference type="EMBL" id="CAB4997848.1"/>
    </source>
</evidence>